<dbReference type="InterPro" id="IPR013519">
    <property type="entry name" value="Int_alpha_beta-p"/>
</dbReference>
<dbReference type="GO" id="GO:0098609">
    <property type="term" value="P:cell-cell adhesion"/>
    <property type="evidence" value="ECO:0007669"/>
    <property type="project" value="TreeGrafter"/>
</dbReference>
<keyword evidence="7" id="KW-1185">Reference proteome</keyword>
<dbReference type="GO" id="GO:0008305">
    <property type="term" value="C:integrin complex"/>
    <property type="evidence" value="ECO:0007669"/>
    <property type="project" value="InterPro"/>
</dbReference>
<dbReference type="SMART" id="SM00191">
    <property type="entry name" value="Int_alpha"/>
    <property type="match status" value="2"/>
</dbReference>
<sequence>MRSRFANKSLDDIKSNCGDHLEGWSIQKMSVDANTVLVGKDAAGRLGTSLASLGDVDLDGFEDIAVGAPYGGEDGKGVVFIYNGVTKASILPGPSRGFGFSIEGGLDMDDDNKYPDMIVGAMHSDTAVLIRASPVIRLQGGVSFDKADTFIKQKTKYFKISRAIRSCEASVFSSPST</sequence>
<reference evidence="6" key="1">
    <citation type="submission" date="2020-07" db="EMBL/GenBank/DDBJ databases">
        <title>The High-quality genome of the commercially important snow crab, Chionoecetes opilio.</title>
        <authorList>
            <person name="Jeong J.-H."/>
            <person name="Ryu S."/>
        </authorList>
    </citation>
    <scope>NUCLEOTIDE SEQUENCE</scope>
    <source>
        <strain evidence="6">MADBK_172401_WGS</strain>
        <tissue evidence="6">Digestive gland</tissue>
    </source>
</reference>
<dbReference type="PANTHER" id="PTHR23220:SF122">
    <property type="entry name" value="INTEGRIN ALPHA-PS1"/>
    <property type="match status" value="1"/>
</dbReference>
<feature type="repeat" description="FG-GAP" evidence="4">
    <location>
        <begin position="32"/>
        <end position="91"/>
    </location>
</feature>
<dbReference type="EMBL" id="JACEEZ010010211">
    <property type="protein sequence ID" value="KAG0721972.1"/>
    <property type="molecule type" value="Genomic_DNA"/>
</dbReference>
<evidence type="ECO:0000256" key="5">
    <source>
        <dbReference type="RuleBase" id="RU003762"/>
    </source>
</evidence>
<name>A0A8J4Y7D0_CHIOP</name>
<evidence type="ECO:0000313" key="7">
    <source>
        <dbReference type="Proteomes" id="UP000770661"/>
    </source>
</evidence>
<protein>
    <submittedName>
        <fullName evidence="6">Integrin alpha-V</fullName>
    </submittedName>
</protein>
<dbReference type="GO" id="GO:0007229">
    <property type="term" value="P:integrin-mediated signaling pathway"/>
    <property type="evidence" value="ECO:0007669"/>
    <property type="project" value="UniProtKB-KW"/>
</dbReference>
<evidence type="ECO:0000256" key="3">
    <source>
        <dbReference type="ARBA" id="ARBA00023180"/>
    </source>
</evidence>
<dbReference type="PRINTS" id="PR01185">
    <property type="entry name" value="INTEGRINA"/>
</dbReference>
<evidence type="ECO:0000256" key="4">
    <source>
        <dbReference type="PROSITE-ProRule" id="PRU00803"/>
    </source>
</evidence>
<evidence type="ECO:0000256" key="1">
    <source>
        <dbReference type="ARBA" id="ARBA00022729"/>
    </source>
</evidence>
<dbReference type="Pfam" id="PF01839">
    <property type="entry name" value="FG-GAP"/>
    <property type="match status" value="1"/>
</dbReference>
<dbReference type="PANTHER" id="PTHR23220">
    <property type="entry name" value="INTEGRIN ALPHA"/>
    <property type="match status" value="1"/>
</dbReference>
<dbReference type="InterPro" id="IPR000413">
    <property type="entry name" value="Integrin_alpha"/>
</dbReference>
<dbReference type="GO" id="GO:0009897">
    <property type="term" value="C:external side of plasma membrane"/>
    <property type="evidence" value="ECO:0007669"/>
    <property type="project" value="TreeGrafter"/>
</dbReference>
<proteinExistence type="inferred from homology"/>
<evidence type="ECO:0000256" key="2">
    <source>
        <dbReference type="ARBA" id="ARBA00022737"/>
    </source>
</evidence>
<keyword evidence="1" id="KW-0732">Signal</keyword>
<comment type="caution">
    <text evidence="6">The sequence shown here is derived from an EMBL/GenBank/DDBJ whole genome shotgun (WGS) entry which is preliminary data.</text>
</comment>
<keyword evidence="5" id="KW-0675">Receptor</keyword>
<keyword evidence="5" id="KW-0130">Cell adhesion</keyword>
<evidence type="ECO:0000313" key="6">
    <source>
        <dbReference type="EMBL" id="KAG0721972.1"/>
    </source>
</evidence>
<dbReference type="GO" id="GO:0007160">
    <property type="term" value="P:cell-matrix adhesion"/>
    <property type="evidence" value="ECO:0007669"/>
    <property type="project" value="TreeGrafter"/>
</dbReference>
<dbReference type="SUPFAM" id="SSF69318">
    <property type="entry name" value="Integrin alpha N-terminal domain"/>
    <property type="match status" value="1"/>
</dbReference>
<dbReference type="GO" id="GO:0033627">
    <property type="term" value="P:cell adhesion mediated by integrin"/>
    <property type="evidence" value="ECO:0007669"/>
    <property type="project" value="TreeGrafter"/>
</dbReference>
<dbReference type="Proteomes" id="UP000770661">
    <property type="component" value="Unassembled WGS sequence"/>
</dbReference>
<keyword evidence="2" id="KW-0677">Repeat</keyword>
<keyword evidence="5 6" id="KW-0401">Integrin</keyword>
<dbReference type="InterPro" id="IPR013517">
    <property type="entry name" value="FG-GAP"/>
</dbReference>
<dbReference type="OrthoDB" id="5573735at2759"/>
<dbReference type="InterPro" id="IPR028994">
    <property type="entry name" value="Integrin_alpha_N"/>
</dbReference>
<dbReference type="AlphaFoldDB" id="A0A8J4Y7D0"/>
<keyword evidence="3" id="KW-0325">Glycoprotein</keyword>
<organism evidence="6 7">
    <name type="scientific">Chionoecetes opilio</name>
    <name type="common">Atlantic snow crab</name>
    <name type="synonym">Cancer opilio</name>
    <dbReference type="NCBI Taxonomy" id="41210"/>
    <lineage>
        <taxon>Eukaryota</taxon>
        <taxon>Metazoa</taxon>
        <taxon>Ecdysozoa</taxon>
        <taxon>Arthropoda</taxon>
        <taxon>Crustacea</taxon>
        <taxon>Multicrustacea</taxon>
        <taxon>Malacostraca</taxon>
        <taxon>Eumalacostraca</taxon>
        <taxon>Eucarida</taxon>
        <taxon>Decapoda</taxon>
        <taxon>Pleocyemata</taxon>
        <taxon>Brachyura</taxon>
        <taxon>Eubrachyura</taxon>
        <taxon>Majoidea</taxon>
        <taxon>Majidae</taxon>
        <taxon>Chionoecetes</taxon>
    </lineage>
</organism>
<dbReference type="PROSITE" id="PS51470">
    <property type="entry name" value="FG_GAP"/>
    <property type="match status" value="1"/>
</dbReference>
<comment type="subcellular location">
    <subcellularLocation>
        <location evidence="5">Membrane</location>
        <topology evidence="5">Single-pass type I membrane protein</topology>
    </subcellularLocation>
</comment>
<gene>
    <name evidence="6" type="primary">ITGAV</name>
    <name evidence="6" type="ORF">GWK47_045353</name>
</gene>
<accession>A0A8J4Y7D0</accession>
<dbReference type="Gene3D" id="2.130.10.130">
    <property type="entry name" value="Integrin alpha, N-terminal"/>
    <property type="match status" value="1"/>
</dbReference>
<comment type="similarity">
    <text evidence="5">Belongs to the integrin alpha chain family.</text>
</comment>
<dbReference type="GO" id="GO:0005178">
    <property type="term" value="F:integrin binding"/>
    <property type="evidence" value="ECO:0007669"/>
    <property type="project" value="TreeGrafter"/>
</dbReference>